<dbReference type="Proteomes" id="UP000518681">
    <property type="component" value="Unassembled WGS sequence"/>
</dbReference>
<organism evidence="3 5">
    <name type="scientific">Paraburkholderia fungorum</name>
    <dbReference type="NCBI Taxonomy" id="134537"/>
    <lineage>
        <taxon>Bacteria</taxon>
        <taxon>Pseudomonadati</taxon>
        <taxon>Pseudomonadota</taxon>
        <taxon>Betaproteobacteria</taxon>
        <taxon>Burkholderiales</taxon>
        <taxon>Burkholderiaceae</taxon>
        <taxon>Paraburkholderia</taxon>
    </lineage>
</organism>
<dbReference type="Pfam" id="PF10696">
    <property type="entry name" value="DUF2501"/>
    <property type="match status" value="1"/>
</dbReference>
<dbReference type="NCBIfam" id="NF008665">
    <property type="entry name" value="PRK11667.1-3"/>
    <property type="match status" value="1"/>
</dbReference>
<dbReference type="InterPro" id="IPR019637">
    <property type="entry name" value="DUF2501"/>
</dbReference>
<dbReference type="Proteomes" id="UP001246473">
    <property type="component" value="Unassembled WGS sequence"/>
</dbReference>
<name>A0AAP5QIJ3_9BURK</name>
<comment type="caution">
    <text evidence="3">The sequence shown here is derived from an EMBL/GenBank/DDBJ whole genome shotgun (WGS) entry which is preliminary data.</text>
</comment>
<protein>
    <submittedName>
        <fullName evidence="3">DUF2501 domain-containing protein</fullName>
    </submittedName>
</protein>
<reference evidence="2 4" key="1">
    <citation type="submission" date="2020-08" db="EMBL/GenBank/DDBJ databases">
        <title>Genomic Encyclopedia of Type Strains, Phase IV (KMG-V): Genome sequencing to study the core and pangenomes of soil and plant-associated prokaryotes.</title>
        <authorList>
            <person name="Whitman W."/>
        </authorList>
    </citation>
    <scope>NUCLEOTIDE SEQUENCE [LARGE SCALE GENOMIC DNA]</scope>
    <source>
        <strain evidence="2 4">SEMIA 4013</strain>
    </source>
</reference>
<gene>
    <name evidence="2" type="ORF">GGD69_003330</name>
    <name evidence="3" type="ORF">ParKJ_36210</name>
</gene>
<evidence type="ECO:0000313" key="4">
    <source>
        <dbReference type="Proteomes" id="UP000518681"/>
    </source>
</evidence>
<evidence type="ECO:0000256" key="1">
    <source>
        <dbReference type="SAM" id="SignalP"/>
    </source>
</evidence>
<proteinExistence type="predicted"/>
<feature type="chain" id="PRO_5042798018" evidence="1">
    <location>
        <begin position="27"/>
        <end position="152"/>
    </location>
</feature>
<evidence type="ECO:0000313" key="3">
    <source>
        <dbReference type="EMBL" id="MDT8842884.1"/>
    </source>
</evidence>
<keyword evidence="1" id="KW-0732">Signal</keyword>
<dbReference type="EMBL" id="JANSLM010000020">
    <property type="protein sequence ID" value="MDT8842884.1"/>
    <property type="molecule type" value="Genomic_DNA"/>
</dbReference>
<sequence length="152" mass="14841">MKARTYRATATGILIAALLPVCAAQAQLGNLLNQSGGGGSSGGLGSLGGVGSALSGQSLTSGSTSNVAGVLEFCIKNNYLNGNSASSVKDSLMSKLPGGSSSASSDSGYTNGAKGILSSGNGQQLDLSGGGLQQQVTKQVCDKILAQGKSLL</sequence>
<evidence type="ECO:0000313" key="5">
    <source>
        <dbReference type="Proteomes" id="UP001246473"/>
    </source>
</evidence>
<evidence type="ECO:0000313" key="2">
    <source>
        <dbReference type="EMBL" id="MBB6202471.1"/>
    </source>
</evidence>
<dbReference type="AlphaFoldDB" id="A0AAP5QIJ3"/>
<accession>A0AAP5QIJ3</accession>
<dbReference type="EMBL" id="JACIIK010000005">
    <property type="protein sequence ID" value="MBB6202471.1"/>
    <property type="molecule type" value="Genomic_DNA"/>
</dbReference>
<feature type="signal peptide" evidence="1">
    <location>
        <begin position="1"/>
        <end position="26"/>
    </location>
</feature>
<dbReference type="RefSeq" id="WP_106353074.1">
    <property type="nucleotide sequence ID" value="NZ_JACIII010000005.1"/>
</dbReference>
<reference evidence="3" key="2">
    <citation type="submission" date="2022-08" db="EMBL/GenBank/DDBJ databases">
        <authorList>
            <person name="Kim S.-J."/>
        </authorList>
    </citation>
    <scope>NUCLEOTIDE SEQUENCE</scope>
    <source>
        <strain evidence="3">KJ</strain>
    </source>
</reference>